<feature type="domain" description="TonB-dependent receptor-like beta-barrel" evidence="14">
    <location>
        <begin position="289"/>
        <end position="714"/>
    </location>
</feature>
<organism evidence="16 17">
    <name type="scientific">Microbulbifer donghaiensis</name>
    <dbReference type="NCBI Taxonomy" id="494016"/>
    <lineage>
        <taxon>Bacteria</taxon>
        <taxon>Pseudomonadati</taxon>
        <taxon>Pseudomonadota</taxon>
        <taxon>Gammaproteobacteria</taxon>
        <taxon>Cellvibrionales</taxon>
        <taxon>Microbulbiferaceae</taxon>
        <taxon>Microbulbifer</taxon>
    </lineage>
</organism>
<gene>
    <name evidence="16" type="ORF">SAMN04487965_0282</name>
</gene>
<evidence type="ECO:0000256" key="3">
    <source>
        <dbReference type="ARBA" id="ARBA00022452"/>
    </source>
</evidence>
<evidence type="ECO:0000259" key="14">
    <source>
        <dbReference type="Pfam" id="PF00593"/>
    </source>
</evidence>
<keyword evidence="10 11" id="KW-0998">Cell outer membrane</keyword>
<dbReference type="PANTHER" id="PTHR32552:SF81">
    <property type="entry name" value="TONB-DEPENDENT OUTER MEMBRANE RECEPTOR"/>
    <property type="match status" value="1"/>
</dbReference>
<evidence type="ECO:0000256" key="2">
    <source>
        <dbReference type="ARBA" id="ARBA00022448"/>
    </source>
</evidence>
<keyword evidence="7" id="KW-0406">Ion transport</keyword>
<comment type="subcellular location">
    <subcellularLocation>
        <location evidence="1 11">Cell outer membrane</location>
        <topology evidence="1 11">Multi-pass membrane protein</topology>
    </subcellularLocation>
</comment>
<evidence type="ECO:0000256" key="12">
    <source>
        <dbReference type="RuleBase" id="RU003357"/>
    </source>
</evidence>
<dbReference type="InterPro" id="IPR036942">
    <property type="entry name" value="Beta-barrel_TonB_sf"/>
</dbReference>
<evidence type="ECO:0000259" key="15">
    <source>
        <dbReference type="Pfam" id="PF07715"/>
    </source>
</evidence>
<dbReference type="OrthoDB" id="7051185at2"/>
<evidence type="ECO:0000256" key="7">
    <source>
        <dbReference type="ARBA" id="ARBA00023065"/>
    </source>
</evidence>
<keyword evidence="3 11" id="KW-1134">Transmembrane beta strand</keyword>
<evidence type="ECO:0000256" key="4">
    <source>
        <dbReference type="ARBA" id="ARBA00022496"/>
    </source>
</evidence>
<protein>
    <submittedName>
        <fullName evidence="16">Iron complex outermembrane recepter protein</fullName>
    </submittedName>
</protein>
<reference evidence="17" key="1">
    <citation type="submission" date="2016-11" db="EMBL/GenBank/DDBJ databases">
        <authorList>
            <person name="Varghese N."/>
            <person name="Submissions S."/>
        </authorList>
    </citation>
    <scope>NUCLEOTIDE SEQUENCE [LARGE SCALE GENOMIC DNA]</scope>
    <source>
        <strain evidence="17">CGMCC 1.7063</strain>
    </source>
</reference>
<evidence type="ECO:0000256" key="6">
    <source>
        <dbReference type="ARBA" id="ARBA00023004"/>
    </source>
</evidence>
<evidence type="ECO:0000256" key="9">
    <source>
        <dbReference type="ARBA" id="ARBA00023136"/>
    </source>
</evidence>
<keyword evidence="13" id="KW-0732">Signal</keyword>
<evidence type="ECO:0000313" key="17">
    <source>
        <dbReference type="Proteomes" id="UP000184170"/>
    </source>
</evidence>
<dbReference type="InterPro" id="IPR039426">
    <property type="entry name" value="TonB-dep_rcpt-like"/>
</dbReference>
<name>A0A1M4UYY2_9GAMM</name>
<keyword evidence="17" id="KW-1185">Reference proteome</keyword>
<dbReference type="GO" id="GO:0009279">
    <property type="term" value="C:cell outer membrane"/>
    <property type="evidence" value="ECO:0007669"/>
    <property type="project" value="UniProtKB-SubCell"/>
</dbReference>
<dbReference type="InterPro" id="IPR000531">
    <property type="entry name" value="Beta-barrel_TonB"/>
</dbReference>
<feature type="signal peptide" evidence="13">
    <location>
        <begin position="1"/>
        <end position="25"/>
    </location>
</feature>
<dbReference type="SUPFAM" id="SSF56935">
    <property type="entry name" value="Porins"/>
    <property type="match status" value="1"/>
</dbReference>
<dbReference type="EMBL" id="FQVA01000001">
    <property type="protein sequence ID" value="SHE61868.1"/>
    <property type="molecule type" value="Genomic_DNA"/>
</dbReference>
<dbReference type="PROSITE" id="PS52016">
    <property type="entry name" value="TONB_DEPENDENT_REC_3"/>
    <property type="match status" value="1"/>
</dbReference>
<keyword evidence="9 11" id="KW-0472">Membrane</keyword>
<keyword evidence="5 11" id="KW-0812">Transmembrane</keyword>
<evidence type="ECO:0000313" key="16">
    <source>
        <dbReference type="EMBL" id="SHE61868.1"/>
    </source>
</evidence>
<dbReference type="STRING" id="494016.SAMN04487965_0282"/>
<proteinExistence type="inferred from homology"/>
<evidence type="ECO:0000256" key="13">
    <source>
        <dbReference type="SAM" id="SignalP"/>
    </source>
</evidence>
<keyword evidence="8 12" id="KW-0798">TonB box</keyword>
<sequence length="761" mass="82570">MKRFAQRSPLTVAIAMAASVPGSLAQAQSAIEEVTVTATKRAESIQDVPISISAYSGEQLENSGVEELEDIASIAPNLYVTKASQAVNQRIAIRGVGTAANNAMDPSVAVYVDGAYIPRAGAVLGNLKDIEVAEVLRGPQGTLFGRNASMGALNLRTRAPEVGADYLKIDAGAGNYGSYDTTWVANKSLGDNGAARLVANFDSVDGYGSNRYDASDDVGARQSESMRTSLLYEPTENLSALLRLDYQQLQSNGSVIEVLPESATPERMTILNYLGAAPDISGLDHEVNQIHDDDMDDRQWGAELDVTWEEVFAGHSLRSISAYRDWANDTSEHSLFRLPVDDLTRITGFYSDSVSQEIQLISPEGEKFDYVAGLYYFREDYDIDQTIDLGAAFCPLTGGYASMCAAFSQENATPSEFSQSAESLAVFFQGTYHLSDNFDLTAGVRYSDDDKTGNFVVMSNNPIASALLAGPENHDNLAFSDEQITWLANAKYFISDEIMAFATVSTGYKSGGLNSVMTQGGLSAEQRLFDSEEVFNRELGIKSTLLDGSMVANATLFRTDIDNFQDRSFQDLTFIISNAGELRQQGLELDLQYHPLDELSFSLGYAYLDSAFLSFANGSNLPGVAGTQDLSGTRNRYSPEHKTNLSSQWTQPLGNSGMEWFLRGEVMWTDDVDVGATTNNNPQTIQNAYALANLRAGLNGDGGIWSLSAFVENLADENYCTGMYDQPSGGAFGTISNGGTLIRCIQGDPRTFGLRGSYYFD</sequence>
<dbReference type="RefSeq" id="WP_073270730.1">
    <property type="nucleotide sequence ID" value="NZ_FQVA01000001.1"/>
</dbReference>
<evidence type="ECO:0000256" key="5">
    <source>
        <dbReference type="ARBA" id="ARBA00022692"/>
    </source>
</evidence>
<dbReference type="Gene3D" id="2.40.170.20">
    <property type="entry name" value="TonB-dependent receptor, beta-barrel domain"/>
    <property type="match status" value="1"/>
</dbReference>
<dbReference type="Pfam" id="PF07715">
    <property type="entry name" value="Plug"/>
    <property type="match status" value="1"/>
</dbReference>
<dbReference type="AlphaFoldDB" id="A0A1M4UYY2"/>
<evidence type="ECO:0000256" key="10">
    <source>
        <dbReference type="ARBA" id="ARBA00023237"/>
    </source>
</evidence>
<keyword evidence="6" id="KW-0408">Iron</keyword>
<evidence type="ECO:0000256" key="11">
    <source>
        <dbReference type="PROSITE-ProRule" id="PRU01360"/>
    </source>
</evidence>
<dbReference type="InterPro" id="IPR012910">
    <property type="entry name" value="Plug_dom"/>
</dbReference>
<accession>A0A1M4UYY2</accession>
<keyword evidence="2 11" id="KW-0813">Transport</keyword>
<comment type="similarity">
    <text evidence="11 12">Belongs to the TonB-dependent receptor family.</text>
</comment>
<keyword evidence="4" id="KW-0410">Iron transport</keyword>
<dbReference type="Proteomes" id="UP000184170">
    <property type="component" value="Unassembled WGS sequence"/>
</dbReference>
<feature type="chain" id="PRO_5012183358" evidence="13">
    <location>
        <begin position="26"/>
        <end position="761"/>
    </location>
</feature>
<dbReference type="PANTHER" id="PTHR32552">
    <property type="entry name" value="FERRICHROME IRON RECEPTOR-RELATED"/>
    <property type="match status" value="1"/>
</dbReference>
<evidence type="ECO:0000256" key="1">
    <source>
        <dbReference type="ARBA" id="ARBA00004571"/>
    </source>
</evidence>
<dbReference type="Pfam" id="PF00593">
    <property type="entry name" value="TonB_dep_Rec_b-barrel"/>
    <property type="match status" value="1"/>
</dbReference>
<evidence type="ECO:0000256" key="8">
    <source>
        <dbReference type="ARBA" id="ARBA00023077"/>
    </source>
</evidence>
<feature type="domain" description="TonB-dependent receptor plug" evidence="15">
    <location>
        <begin position="45"/>
        <end position="152"/>
    </location>
</feature>
<dbReference type="GO" id="GO:0006826">
    <property type="term" value="P:iron ion transport"/>
    <property type="evidence" value="ECO:0007669"/>
    <property type="project" value="UniProtKB-KW"/>
</dbReference>